<dbReference type="SUPFAM" id="SSF56059">
    <property type="entry name" value="Glutathione synthetase ATP-binding domain-like"/>
    <property type="match status" value="1"/>
</dbReference>
<gene>
    <name evidence="1" type="ORF">GALL_60580</name>
</gene>
<sequence length="343" mass="38182">MGFSIQNQALLMKRMYFIPAAKQPAKFRLLMLMAVGDLAENAPLDCLLENSNVDLIFYYASVDEPLPADLPAHDAIFVAISDTVDSRPVLMVLEPLLAHWHKPVINAPQNIPNTERSTASALLQNVPGLLMPLTQQVARDTLEKIIRGEVLLQDVCAGCVFPIILRPVGSQAGRDLVRINSAQEISQYLAGVNDAAFFLSRFIDYSSADGLFRKFRVALIAGQPFASHMAISSNWMIHYLNAGMYEDAAKRAEEAAFMANFDAFVSRHRFALDAVYKQSKLDYICIDCAETQDGELLIFEIDHAMVVHAMDPEDTFPYKKAYMLKVKNAFEDFLLSLPGASKL</sequence>
<reference evidence="1" key="1">
    <citation type="submission" date="2016-10" db="EMBL/GenBank/DDBJ databases">
        <title>Sequence of Gallionella enrichment culture.</title>
        <authorList>
            <person name="Poehlein A."/>
            <person name="Muehling M."/>
            <person name="Daniel R."/>
        </authorList>
    </citation>
    <scope>NUCLEOTIDE SEQUENCE</scope>
</reference>
<protein>
    <recommendedName>
        <fullName evidence="2">ATP-grasp domain-containing protein</fullName>
    </recommendedName>
</protein>
<evidence type="ECO:0008006" key="2">
    <source>
        <dbReference type="Google" id="ProtNLM"/>
    </source>
</evidence>
<organism evidence="1">
    <name type="scientific">mine drainage metagenome</name>
    <dbReference type="NCBI Taxonomy" id="410659"/>
    <lineage>
        <taxon>unclassified sequences</taxon>
        <taxon>metagenomes</taxon>
        <taxon>ecological metagenomes</taxon>
    </lineage>
</organism>
<dbReference type="AlphaFoldDB" id="A0A1J5SV54"/>
<dbReference type="EMBL" id="MLJW01000017">
    <property type="protein sequence ID" value="OIR12359.1"/>
    <property type="molecule type" value="Genomic_DNA"/>
</dbReference>
<evidence type="ECO:0000313" key="1">
    <source>
        <dbReference type="EMBL" id="OIR12359.1"/>
    </source>
</evidence>
<comment type="caution">
    <text evidence="1">The sequence shown here is derived from an EMBL/GenBank/DDBJ whole genome shotgun (WGS) entry which is preliminary data.</text>
</comment>
<accession>A0A1J5SV54</accession>
<proteinExistence type="predicted"/>
<name>A0A1J5SV54_9ZZZZ</name>